<dbReference type="SMART" id="SM00387">
    <property type="entry name" value="HATPase_c"/>
    <property type="match status" value="1"/>
</dbReference>
<dbReference type="CDD" id="cd00075">
    <property type="entry name" value="HATPase"/>
    <property type="match status" value="1"/>
</dbReference>
<evidence type="ECO:0000256" key="6">
    <source>
        <dbReference type="ARBA" id="ARBA00022692"/>
    </source>
</evidence>
<gene>
    <name evidence="12" type="ORF">IMF26_08175</name>
</gene>
<feature type="domain" description="Histidine kinase" evidence="11">
    <location>
        <begin position="1"/>
        <end position="106"/>
    </location>
</feature>
<dbReference type="EMBL" id="CP062796">
    <property type="protein sequence ID" value="QUL98032.1"/>
    <property type="molecule type" value="Genomic_DNA"/>
</dbReference>
<evidence type="ECO:0000259" key="11">
    <source>
        <dbReference type="PROSITE" id="PS50109"/>
    </source>
</evidence>
<keyword evidence="10" id="KW-0472">Membrane</keyword>
<evidence type="ECO:0000256" key="2">
    <source>
        <dbReference type="ARBA" id="ARBA00004370"/>
    </source>
</evidence>
<evidence type="ECO:0000256" key="8">
    <source>
        <dbReference type="ARBA" id="ARBA00022989"/>
    </source>
</evidence>
<keyword evidence="12" id="KW-0067">ATP-binding</keyword>
<keyword evidence="7" id="KW-0418">Kinase</keyword>
<dbReference type="GO" id="GO:0016020">
    <property type="term" value="C:membrane"/>
    <property type="evidence" value="ECO:0007669"/>
    <property type="project" value="UniProtKB-SubCell"/>
</dbReference>
<comment type="subcellular location">
    <subcellularLocation>
        <location evidence="2">Membrane</location>
    </subcellularLocation>
</comment>
<dbReference type="PRINTS" id="PR00344">
    <property type="entry name" value="BCTRLSENSOR"/>
</dbReference>
<evidence type="ECO:0000313" key="12">
    <source>
        <dbReference type="EMBL" id="QUL98032.1"/>
    </source>
</evidence>
<organism evidence="12">
    <name type="scientific">Candidatus Fermentithermobacillus carboniphilus</name>
    <dbReference type="NCBI Taxonomy" id="3085328"/>
    <lineage>
        <taxon>Bacteria</taxon>
        <taxon>Bacillati</taxon>
        <taxon>Bacillota</taxon>
        <taxon>Candidatus Fermentithermobacillia</taxon>
        <taxon>Candidatus Fermentithermobacillales</taxon>
        <taxon>Candidatus Fermentithermobacillaceae</taxon>
        <taxon>Candidatus Fermentithermobacillus</taxon>
    </lineage>
</organism>
<dbReference type="AlphaFoldDB" id="A0AAT9LCI8"/>
<keyword evidence="5" id="KW-0808">Transferase</keyword>
<evidence type="ECO:0000256" key="1">
    <source>
        <dbReference type="ARBA" id="ARBA00000085"/>
    </source>
</evidence>
<dbReference type="PROSITE" id="PS50109">
    <property type="entry name" value="HIS_KIN"/>
    <property type="match status" value="1"/>
</dbReference>
<dbReference type="InterPro" id="IPR004358">
    <property type="entry name" value="Sig_transdc_His_kin-like_C"/>
</dbReference>
<proteinExistence type="predicted"/>
<accession>A0AAT9LCI8</accession>
<dbReference type="PANTHER" id="PTHR45436">
    <property type="entry name" value="SENSOR HISTIDINE KINASE YKOH"/>
    <property type="match status" value="1"/>
</dbReference>
<keyword evidence="4" id="KW-0597">Phosphoprotein</keyword>
<keyword evidence="12" id="KW-0547">Nucleotide-binding</keyword>
<protein>
    <recommendedName>
        <fullName evidence="3">histidine kinase</fullName>
        <ecNumber evidence="3">2.7.13.3</ecNumber>
    </recommendedName>
</protein>
<dbReference type="InterPro" id="IPR050428">
    <property type="entry name" value="TCS_sensor_his_kinase"/>
</dbReference>
<keyword evidence="8" id="KW-1133">Transmembrane helix</keyword>
<keyword evidence="9" id="KW-0902">Two-component regulatory system</keyword>
<keyword evidence="6" id="KW-0812">Transmembrane</keyword>
<dbReference type="SUPFAM" id="SSF55874">
    <property type="entry name" value="ATPase domain of HSP90 chaperone/DNA topoisomerase II/histidine kinase"/>
    <property type="match status" value="1"/>
</dbReference>
<comment type="catalytic activity">
    <reaction evidence="1">
        <text>ATP + protein L-histidine = ADP + protein N-phospho-L-histidine.</text>
        <dbReference type="EC" id="2.7.13.3"/>
    </reaction>
</comment>
<evidence type="ECO:0000256" key="7">
    <source>
        <dbReference type="ARBA" id="ARBA00022777"/>
    </source>
</evidence>
<dbReference type="InterPro" id="IPR003594">
    <property type="entry name" value="HATPase_dom"/>
</dbReference>
<evidence type="ECO:0000256" key="9">
    <source>
        <dbReference type="ARBA" id="ARBA00023012"/>
    </source>
</evidence>
<sequence>MIDISLHLLDLLQNSAHAGASSISVLVVEDQEHDSLEVVVKDNGVGMDEREKELALDPFYSSSPGKRVGLGLPLVLQTAQMAGGKVSIESAPGSGTKVTVQYRLSHIDRQPLGDLASTLVSFMAGNPRVNICFLYKGPHGEFAFDSEKALQGIDTQYLGQVGAICQIEEKLREGLAKAGFKPDRGGLLFEVPRGAGTHQRGNPG</sequence>
<dbReference type="Gene3D" id="3.30.565.10">
    <property type="entry name" value="Histidine kinase-like ATPase, C-terminal domain"/>
    <property type="match status" value="1"/>
</dbReference>
<dbReference type="KEGG" id="fcz:IMF26_08175"/>
<evidence type="ECO:0000256" key="10">
    <source>
        <dbReference type="ARBA" id="ARBA00023136"/>
    </source>
</evidence>
<reference evidence="12" key="1">
    <citation type="submission" date="2020-10" db="EMBL/GenBank/DDBJ databases">
        <authorList>
            <person name="Kadnikov V."/>
            <person name="Beletsky A.V."/>
            <person name="Mardanov A.V."/>
            <person name="Karnachuk O.V."/>
            <person name="Ravin N.V."/>
        </authorList>
    </citation>
    <scope>NUCLEOTIDE SEQUENCE</scope>
    <source>
        <strain evidence="12">Bu02</strain>
    </source>
</reference>
<evidence type="ECO:0000256" key="3">
    <source>
        <dbReference type="ARBA" id="ARBA00012438"/>
    </source>
</evidence>
<dbReference type="InterPro" id="IPR005467">
    <property type="entry name" value="His_kinase_dom"/>
</dbReference>
<dbReference type="InterPro" id="IPR036890">
    <property type="entry name" value="HATPase_C_sf"/>
</dbReference>
<dbReference type="GO" id="GO:0004673">
    <property type="term" value="F:protein histidine kinase activity"/>
    <property type="evidence" value="ECO:0007669"/>
    <property type="project" value="UniProtKB-EC"/>
</dbReference>
<evidence type="ECO:0000256" key="5">
    <source>
        <dbReference type="ARBA" id="ARBA00022679"/>
    </source>
</evidence>
<evidence type="ECO:0000256" key="4">
    <source>
        <dbReference type="ARBA" id="ARBA00022553"/>
    </source>
</evidence>
<dbReference type="GO" id="GO:0005524">
    <property type="term" value="F:ATP binding"/>
    <property type="evidence" value="ECO:0007669"/>
    <property type="project" value="UniProtKB-KW"/>
</dbReference>
<dbReference type="EC" id="2.7.13.3" evidence="3"/>
<dbReference type="PANTHER" id="PTHR45436:SF5">
    <property type="entry name" value="SENSOR HISTIDINE KINASE TRCS"/>
    <property type="match status" value="1"/>
</dbReference>
<dbReference type="GO" id="GO:0000160">
    <property type="term" value="P:phosphorelay signal transduction system"/>
    <property type="evidence" value="ECO:0007669"/>
    <property type="project" value="UniProtKB-KW"/>
</dbReference>
<reference evidence="12" key="2">
    <citation type="journal article" date="2023" name="Biology">
        <title>Prokaryotic Life Associated with Coal-Fire Gas Vents Revealed by Metagenomics.</title>
        <authorList>
            <person name="Kadnikov V.V."/>
            <person name="Mardanov A.V."/>
            <person name="Beletsky A.V."/>
            <person name="Karnachuk O.V."/>
            <person name="Ravin N.V."/>
        </authorList>
    </citation>
    <scope>NUCLEOTIDE SEQUENCE</scope>
    <source>
        <strain evidence="12">Bu02</strain>
    </source>
</reference>
<name>A0AAT9LCI8_9FIRM</name>
<dbReference type="Pfam" id="PF02518">
    <property type="entry name" value="HATPase_c"/>
    <property type="match status" value="1"/>
</dbReference>